<evidence type="ECO:0000313" key="2">
    <source>
        <dbReference type="EMBL" id="CAF4444190.1"/>
    </source>
</evidence>
<feature type="region of interest" description="Disordered" evidence="1">
    <location>
        <begin position="1"/>
        <end position="73"/>
    </location>
</feature>
<comment type="caution">
    <text evidence="2">The sequence shown here is derived from an EMBL/GenBank/DDBJ whole genome shotgun (WGS) entry which is preliminary data.</text>
</comment>
<dbReference type="AlphaFoldDB" id="A0A820RMZ7"/>
<dbReference type="Proteomes" id="UP000663881">
    <property type="component" value="Unassembled WGS sequence"/>
</dbReference>
<protein>
    <submittedName>
        <fullName evidence="2">Uncharacterized protein</fullName>
    </submittedName>
</protein>
<proteinExistence type="predicted"/>
<dbReference type="EMBL" id="CAJOAY010034305">
    <property type="protein sequence ID" value="CAF4444190.1"/>
    <property type="molecule type" value="Genomic_DNA"/>
</dbReference>
<sequence>MSSNSWNDFQHEHAGEGLDQTHMSEMYHADQDAGESSTELTSTTDINDTSEDLTNEDNNSAQTIDADSSPDNI</sequence>
<gene>
    <name evidence="2" type="ORF">OKA104_LOCUS53800</name>
</gene>
<feature type="compositionally biased region" description="Polar residues" evidence="1">
    <location>
        <begin position="56"/>
        <end position="73"/>
    </location>
</feature>
<reference evidence="2" key="1">
    <citation type="submission" date="2021-02" db="EMBL/GenBank/DDBJ databases">
        <authorList>
            <person name="Nowell W R."/>
        </authorList>
    </citation>
    <scope>NUCLEOTIDE SEQUENCE</scope>
</reference>
<feature type="compositionally biased region" description="Polar residues" evidence="1">
    <location>
        <begin position="34"/>
        <end position="47"/>
    </location>
</feature>
<organism evidence="2 3">
    <name type="scientific">Adineta steineri</name>
    <dbReference type="NCBI Taxonomy" id="433720"/>
    <lineage>
        <taxon>Eukaryota</taxon>
        <taxon>Metazoa</taxon>
        <taxon>Spiralia</taxon>
        <taxon>Gnathifera</taxon>
        <taxon>Rotifera</taxon>
        <taxon>Eurotatoria</taxon>
        <taxon>Bdelloidea</taxon>
        <taxon>Adinetida</taxon>
        <taxon>Adinetidae</taxon>
        <taxon>Adineta</taxon>
    </lineage>
</organism>
<accession>A0A820RMZ7</accession>
<evidence type="ECO:0000313" key="3">
    <source>
        <dbReference type="Proteomes" id="UP000663881"/>
    </source>
</evidence>
<evidence type="ECO:0000256" key="1">
    <source>
        <dbReference type="SAM" id="MobiDB-lite"/>
    </source>
</evidence>
<name>A0A820RMZ7_9BILA</name>